<comment type="caution">
    <text evidence="2">The sequence shown here is derived from an EMBL/GenBank/DDBJ whole genome shotgun (WGS) entry which is preliminary data.</text>
</comment>
<gene>
    <name evidence="2" type="ORF">OM076_12670</name>
</gene>
<evidence type="ECO:0008006" key="4">
    <source>
        <dbReference type="Google" id="ProtNLM"/>
    </source>
</evidence>
<keyword evidence="3" id="KW-1185">Reference proteome</keyword>
<reference evidence="2" key="1">
    <citation type="submission" date="2022-10" db="EMBL/GenBank/DDBJ databases">
        <title>The WGS of Solirubrobacter ginsenosidimutans DSM 21036.</title>
        <authorList>
            <person name="Jiang Z."/>
        </authorList>
    </citation>
    <scope>NUCLEOTIDE SEQUENCE</scope>
    <source>
        <strain evidence="2">DSM 21036</strain>
    </source>
</reference>
<sequence>MKLTVIAGTVAGLLFLSAPASAAPTVTVRVEGATSTLLERTSVTLGSGNGSPCEADTAGAALDAATKGNWDKQEFVSTILGETHKFDNNDYWAEWVDKGQGYKRGSGLCADHLAEGDEVLLLVDLSPPPTFAPTVFPLAIETPSEVVNNAGPLPVTVVEYTSATGNPGEGERTPVAGATITGGDVPVVTDAAGHADVPVAALSANPIHLRATKPGAAPSATESVTFLSKGVPQINGVPVQPPATPDRSAPTAKLVGLTDRQTLKTGPRELKGSFTDVSGIKSVKLRLAKRAGGKCSYFSGKLETFRRTKCGTEKYFAIGDRADWTYLLPAKLGKGRYVLDAIAIDGAGNRTPLARGTTRVVFTVR</sequence>
<dbReference type="Proteomes" id="UP001149140">
    <property type="component" value="Unassembled WGS sequence"/>
</dbReference>
<dbReference type="RefSeq" id="WP_270040302.1">
    <property type="nucleotide sequence ID" value="NZ_JAPDOD010000009.1"/>
</dbReference>
<evidence type="ECO:0000313" key="2">
    <source>
        <dbReference type="EMBL" id="MDA0161125.1"/>
    </source>
</evidence>
<accession>A0A9X3MRJ0</accession>
<feature type="signal peptide" evidence="1">
    <location>
        <begin position="1"/>
        <end position="22"/>
    </location>
</feature>
<protein>
    <recommendedName>
        <fullName evidence="4">DUF4430 domain-containing protein</fullName>
    </recommendedName>
</protein>
<evidence type="ECO:0000313" key="3">
    <source>
        <dbReference type="Proteomes" id="UP001149140"/>
    </source>
</evidence>
<proteinExistence type="predicted"/>
<feature type="chain" id="PRO_5040901639" description="DUF4430 domain-containing protein" evidence="1">
    <location>
        <begin position="23"/>
        <end position="365"/>
    </location>
</feature>
<name>A0A9X3MRJ0_9ACTN</name>
<dbReference type="AlphaFoldDB" id="A0A9X3MRJ0"/>
<evidence type="ECO:0000256" key="1">
    <source>
        <dbReference type="SAM" id="SignalP"/>
    </source>
</evidence>
<dbReference type="EMBL" id="JAPDOD010000009">
    <property type="protein sequence ID" value="MDA0161125.1"/>
    <property type="molecule type" value="Genomic_DNA"/>
</dbReference>
<organism evidence="2 3">
    <name type="scientific">Solirubrobacter ginsenosidimutans</name>
    <dbReference type="NCBI Taxonomy" id="490573"/>
    <lineage>
        <taxon>Bacteria</taxon>
        <taxon>Bacillati</taxon>
        <taxon>Actinomycetota</taxon>
        <taxon>Thermoleophilia</taxon>
        <taxon>Solirubrobacterales</taxon>
        <taxon>Solirubrobacteraceae</taxon>
        <taxon>Solirubrobacter</taxon>
    </lineage>
</organism>
<keyword evidence="1" id="KW-0732">Signal</keyword>